<feature type="compositionally biased region" description="Basic and acidic residues" evidence="9">
    <location>
        <begin position="10"/>
        <end position="22"/>
    </location>
</feature>
<keyword evidence="6 7" id="KW-0067">ATP-binding</keyword>
<evidence type="ECO:0000256" key="5">
    <source>
        <dbReference type="ARBA" id="ARBA00022777"/>
    </source>
</evidence>
<dbReference type="GO" id="GO:0005524">
    <property type="term" value="F:ATP binding"/>
    <property type="evidence" value="ECO:0007669"/>
    <property type="project" value="UniProtKB-UniRule"/>
</dbReference>
<evidence type="ECO:0000256" key="3">
    <source>
        <dbReference type="ARBA" id="ARBA00022679"/>
    </source>
</evidence>
<dbReference type="PANTHER" id="PTHR24056">
    <property type="entry name" value="CELL DIVISION PROTEIN KINASE"/>
    <property type="match status" value="1"/>
</dbReference>
<keyword evidence="5" id="KW-0418">Kinase</keyword>
<dbReference type="InterPro" id="IPR050108">
    <property type="entry name" value="CDK"/>
</dbReference>
<evidence type="ECO:0000313" key="12">
    <source>
        <dbReference type="Proteomes" id="UP001168877"/>
    </source>
</evidence>
<keyword evidence="12" id="KW-1185">Reference proteome</keyword>
<proteinExistence type="inferred from homology"/>
<evidence type="ECO:0000256" key="2">
    <source>
        <dbReference type="ARBA" id="ARBA00022527"/>
    </source>
</evidence>
<reference evidence="11" key="2">
    <citation type="submission" date="2023-06" db="EMBL/GenBank/DDBJ databases">
        <authorList>
            <person name="Swenson N.G."/>
            <person name="Wegrzyn J.L."/>
            <person name="Mcevoy S.L."/>
        </authorList>
    </citation>
    <scope>NUCLEOTIDE SEQUENCE</scope>
    <source>
        <strain evidence="11">NS2018</strain>
        <tissue evidence="11">Leaf</tissue>
    </source>
</reference>
<evidence type="ECO:0000256" key="6">
    <source>
        <dbReference type="ARBA" id="ARBA00022840"/>
    </source>
</evidence>
<feature type="region of interest" description="Disordered" evidence="9">
    <location>
        <begin position="721"/>
        <end position="753"/>
    </location>
</feature>
<dbReference type="FunFam" id="1.10.510.10:FF:000043">
    <property type="entry name" value="probable serine/threonine-protein kinase At1g54610"/>
    <property type="match status" value="1"/>
</dbReference>
<comment type="similarity">
    <text evidence="1">Belongs to the protein kinase superfamily. CMGC Ser/Thr protein kinase family. CDC2/CDKX subfamily.</text>
</comment>
<keyword evidence="3" id="KW-0808">Transferase</keyword>
<dbReference type="InterPro" id="IPR000719">
    <property type="entry name" value="Prot_kinase_dom"/>
</dbReference>
<feature type="compositionally biased region" description="Basic and acidic residues" evidence="9">
    <location>
        <begin position="540"/>
        <end position="551"/>
    </location>
</feature>
<dbReference type="Proteomes" id="UP001168877">
    <property type="component" value="Unassembled WGS sequence"/>
</dbReference>
<feature type="compositionally biased region" description="Basic and acidic residues" evidence="9">
    <location>
        <begin position="656"/>
        <end position="666"/>
    </location>
</feature>
<feature type="compositionally biased region" description="Basic and acidic residues" evidence="9">
    <location>
        <begin position="479"/>
        <end position="515"/>
    </location>
</feature>
<dbReference type="GO" id="GO:0005634">
    <property type="term" value="C:nucleus"/>
    <property type="evidence" value="ECO:0007669"/>
    <property type="project" value="TreeGrafter"/>
</dbReference>
<dbReference type="Gene3D" id="3.30.200.20">
    <property type="entry name" value="Phosphorylase Kinase, domain 1"/>
    <property type="match status" value="1"/>
</dbReference>
<dbReference type="AlphaFoldDB" id="A0AA39SI39"/>
<feature type="region of interest" description="Disordered" evidence="9">
    <location>
        <begin position="468"/>
        <end position="691"/>
    </location>
</feature>
<name>A0AA39SI39_ACESA</name>
<feature type="compositionally biased region" description="Polar residues" evidence="9">
    <location>
        <begin position="517"/>
        <end position="539"/>
    </location>
</feature>
<dbReference type="GO" id="GO:0008353">
    <property type="term" value="F:RNA polymerase II CTD heptapeptide repeat kinase activity"/>
    <property type="evidence" value="ECO:0007669"/>
    <property type="project" value="TreeGrafter"/>
</dbReference>
<dbReference type="InterPro" id="IPR008271">
    <property type="entry name" value="Ser/Thr_kinase_AS"/>
</dbReference>
<dbReference type="EMBL" id="JAUESC010000381">
    <property type="protein sequence ID" value="KAK0590570.1"/>
    <property type="molecule type" value="Genomic_DNA"/>
</dbReference>
<feature type="coiled-coil region" evidence="8">
    <location>
        <begin position="93"/>
        <end position="120"/>
    </location>
</feature>
<dbReference type="GO" id="GO:0032968">
    <property type="term" value="P:positive regulation of transcription elongation by RNA polymerase II"/>
    <property type="evidence" value="ECO:0007669"/>
    <property type="project" value="TreeGrafter"/>
</dbReference>
<evidence type="ECO:0000256" key="4">
    <source>
        <dbReference type="ARBA" id="ARBA00022741"/>
    </source>
</evidence>
<dbReference type="Pfam" id="PF00069">
    <property type="entry name" value="Pkinase"/>
    <property type="match status" value="1"/>
</dbReference>
<feature type="compositionally biased region" description="Basic residues" evidence="9">
    <location>
        <begin position="723"/>
        <end position="733"/>
    </location>
</feature>
<dbReference type="PANTHER" id="PTHR24056:SF380">
    <property type="entry name" value="PROTEIN KINASE DOMAIN-CONTAINING PROTEIN"/>
    <property type="match status" value="1"/>
</dbReference>
<evidence type="ECO:0000256" key="1">
    <source>
        <dbReference type="ARBA" id="ARBA00006485"/>
    </source>
</evidence>
<sequence length="753" mass="84385">MGGKCSKPTAVDDSRESPVERRTTRKASLNTGVGRVGSSRRRDEPARFKDRADRADRADTNDVKVMLIDKKVDNGYGSNRYSDNHRIESIIKIEDQAEMIKNFNDQKKKLDDQIMEKKKIEKHEVTTVINHHHHSHPAVERLPKGLEGEQVAAGWPSWLAAVAGEAIKGWIPRRANTFEKLNKIGQGTYSNVYRARDVIHDKVVALKKVRFDNHDPESVKFMAREISILRRLNHPNVIKLEGLITSPTASSLYLIFEYMEHDLVGLASLPGVKFTEPQVKCYMKQLLSGLEHCHSHHVLHRDIKGSNLLIDHEGVLKIADFGLASFFDPNNIIPMTSRVVTLWYRPPELLLGASHYEVAVDLWSTGCILGELFAGKPILPGKTEVEQLHRIFKLCGSPLEDYWRKSKLPHSTVFKPAQPYRRRVAETFKDFPASALGLMETLLSIDPAHRGTAASALSSEFFTTQPLACDPSSLPKYPPSKEIDAKLRDEEIRRQRAVGGRDHRDDLGRSGRKDSLSIPNNANSELDASMQRRSLTNTKGRSEISFPRKESTFVIDPPRQSQAASRDFLEHQRKKVSHSGPLVHGPAWVKVGKGHDDPPRGSTRANLSTLSGFVASRTVLPDDRREKSGPSQPGAAKHVGRFQEGSYSELVSAGKQDGRRNIHKNADSPQGGDGKATVREPNLHGRGHKGNKIYVSGPLLPSNNDVDQMLKDHDRQIQEFARRTRHDKTKLSKAHTQGMHAPDNPTFFSRLRA</sequence>
<accession>A0AA39SI39</accession>
<protein>
    <recommendedName>
        <fullName evidence="10">Protein kinase domain-containing protein</fullName>
    </recommendedName>
</protein>
<evidence type="ECO:0000256" key="7">
    <source>
        <dbReference type="PROSITE-ProRule" id="PRU10141"/>
    </source>
</evidence>
<dbReference type="PROSITE" id="PS50011">
    <property type="entry name" value="PROTEIN_KINASE_DOM"/>
    <property type="match status" value="1"/>
</dbReference>
<evidence type="ECO:0000256" key="9">
    <source>
        <dbReference type="SAM" id="MobiDB-lite"/>
    </source>
</evidence>
<evidence type="ECO:0000313" key="11">
    <source>
        <dbReference type="EMBL" id="KAK0590570.1"/>
    </source>
</evidence>
<gene>
    <name evidence="11" type="ORF">LWI29_028985</name>
</gene>
<dbReference type="Gene3D" id="1.10.510.10">
    <property type="entry name" value="Transferase(Phosphotransferase) domain 1"/>
    <property type="match status" value="1"/>
</dbReference>
<comment type="caution">
    <text evidence="11">The sequence shown here is derived from an EMBL/GenBank/DDBJ whole genome shotgun (WGS) entry which is preliminary data.</text>
</comment>
<dbReference type="PROSITE" id="PS00107">
    <property type="entry name" value="PROTEIN_KINASE_ATP"/>
    <property type="match status" value="1"/>
</dbReference>
<dbReference type="FunFam" id="3.30.200.20:FF:000021">
    <property type="entry name" value="probable serine/threonine-protein kinase At1g54610"/>
    <property type="match status" value="1"/>
</dbReference>
<dbReference type="PROSITE" id="PS00108">
    <property type="entry name" value="PROTEIN_KINASE_ST"/>
    <property type="match status" value="1"/>
</dbReference>
<reference evidence="11" key="1">
    <citation type="journal article" date="2022" name="Plant J.">
        <title>Strategies of tolerance reflected in two North American maple genomes.</title>
        <authorList>
            <person name="McEvoy S.L."/>
            <person name="Sezen U.U."/>
            <person name="Trouern-Trend A."/>
            <person name="McMahon S.M."/>
            <person name="Schaberg P.G."/>
            <person name="Yang J."/>
            <person name="Wegrzyn J.L."/>
            <person name="Swenson N.G."/>
        </authorList>
    </citation>
    <scope>NUCLEOTIDE SEQUENCE</scope>
    <source>
        <strain evidence="11">NS2018</strain>
    </source>
</reference>
<dbReference type="SUPFAM" id="SSF56112">
    <property type="entry name" value="Protein kinase-like (PK-like)"/>
    <property type="match status" value="1"/>
</dbReference>
<evidence type="ECO:0000259" key="10">
    <source>
        <dbReference type="PROSITE" id="PS50011"/>
    </source>
</evidence>
<keyword evidence="4 7" id="KW-0547">Nucleotide-binding</keyword>
<dbReference type="CDD" id="cd07840">
    <property type="entry name" value="STKc_CDK9_like"/>
    <property type="match status" value="1"/>
</dbReference>
<keyword evidence="8" id="KW-0175">Coiled coil</keyword>
<dbReference type="InterPro" id="IPR017441">
    <property type="entry name" value="Protein_kinase_ATP_BS"/>
</dbReference>
<dbReference type="GO" id="GO:0000307">
    <property type="term" value="C:cyclin-dependent protein kinase holoenzyme complex"/>
    <property type="evidence" value="ECO:0007669"/>
    <property type="project" value="TreeGrafter"/>
</dbReference>
<dbReference type="SMART" id="SM00220">
    <property type="entry name" value="S_TKc"/>
    <property type="match status" value="1"/>
</dbReference>
<feature type="compositionally biased region" description="Basic and acidic residues" evidence="9">
    <location>
        <begin position="40"/>
        <end position="55"/>
    </location>
</feature>
<dbReference type="InterPro" id="IPR011009">
    <property type="entry name" value="Kinase-like_dom_sf"/>
</dbReference>
<organism evidence="11 12">
    <name type="scientific">Acer saccharum</name>
    <name type="common">Sugar maple</name>
    <dbReference type="NCBI Taxonomy" id="4024"/>
    <lineage>
        <taxon>Eukaryota</taxon>
        <taxon>Viridiplantae</taxon>
        <taxon>Streptophyta</taxon>
        <taxon>Embryophyta</taxon>
        <taxon>Tracheophyta</taxon>
        <taxon>Spermatophyta</taxon>
        <taxon>Magnoliopsida</taxon>
        <taxon>eudicotyledons</taxon>
        <taxon>Gunneridae</taxon>
        <taxon>Pentapetalae</taxon>
        <taxon>rosids</taxon>
        <taxon>malvids</taxon>
        <taxon>Sapindales</taxon>
        <taxon>Sapindaceae</taxon>
        <taxon>Hippocastanoideae</taxon>
        <taxon>Acereae</taxon>
        <taxon>Acer</taxon>
    </lineage>
</organism>
<feature type="domain" description="Protein kinase" evidence="10">
    <location>
        <begin position="178"/>
        <end position="462"/>
    </location>
</feature>
<feature type="binding site" evidence="7">
    <location>
        <position position="207"/>
    </location>
    <ligand>
        <name>ATP</name>
        <dbReference type="ChEBI" id="CHEBI:30616"/>
    </ligand>
</feature>
<feature type="region of interest" description="Disordered" evidence="9">
    <location>
        <begin position="1"/>
        <end position="55"/>
    </location>
</feature>
<keyword evidence="2" id="KW-0723">Serine/threonine-protein kinase</keyword>
<evidence type="ECO:0000256" key="8">
    <source>
        <dbReference type="SAM" id="Coils"/>
    </source>
</evidence>